<gene>
    <name evidence="2" type="primary">LRP2_1</name>
    <name evidence="2" type="ORF">g.299</name>
</gene>
<proteinExistence type="predicted"/>
<dbReference type="PANTHER" id="PTHR36313:SF7">
    <property type="entry name" value="OS09G0474600 PROTEIN"/>
    <property type="match status" value="1"/>
</dbReference>
<feature type="region of interest" description="Disordered" evidence="1">
    <location>
        <begin position="86"/>
        <end position="210"/>
    </location>
</feature>
<dbReference type="AlphaFoldDB" id="A0A1D1XHT6"/>
<feature type="compositionally biased region" description="Low complexity" evidence="1">
    <location>
        <begin position="153"/>
        <end position="165"/>
    </location>
</feature>
<dbReference type="GO" id="GO:0008083">
    <property type="term" value="F:growth factor activity"/>
    <property type="evidence" value="ECO:0007669"/>
    <property type="project" value="InterPro"/>
</dbReference>
<feature type="compositionally biased region" description="Polar residues" evidence="1">
    <location>
        <begin position="92"/>
        <end position="104"/>
    </location>
</feature>
<dbReference type="PANTHER" id="PTHR36313">
    <property type="entry name" value="ROOT MERISTEM GROWTH FACTOR 2"/>
    <property type="match status" value="1"/>
</dbReference>
<dbReference type="EMBL" id="GDJX01025986">
    <property type="protein sequence ID" value="JAT41950.1"/>
    <property type="molecule type" value="Transcribed_RNA"/>
</dbReference>
<feature type="non-terminal residue" evidence="2">
    <location>
        <position position="1"/>
    </location>
</feature>
<feature type="compositionally biased region" description="Polar residues" evidence="1">
    <location>
        <begin position="195"/>
        <end position="210"/>
    </location>
</feature>
<feature type="compositionally biased region" description="Polar residues" evidence="1">
    <location>
        <begin position="125"/>
        <end position="138"/>
    </location>
</feature>
<evidence type="ECO:0000313" key="2">
    <source>
        <dbReference type="EMBL" id="JAT41950.1"/>
    </source>
</evidence>
<sequence>QTYLKEEEVMAAISLTGLLLGLLLSSVAWRDSTASASQVVEIGTLAKVARVLDGGLERCDSRSHAEGKMLRGRKMGMKNVVKGMKVEGTKGSGHSKTSTINSSSKLHRSKNNQDIEFRRSLMQVRLSSTQEPESQASEASPPYQRMGIPVLPKSPSQQEPSHPSQATKTHNLLDASSEILNMLSKDYAHKARSRTPINNHQPLNHTNANP</sequence>
<dbReference type="GO" id="GO:0010082">
    <property type="term" value="P:regulation of root meristem growth"/>
    <property type="evidence" value="ECO:0007669"/>
    <property type="project" value="InterPro"/>
</dbReference>
<accession>A0A1D1XHT6</accession>
<protein>
    <submittedName>
        <fullName evidence="2">Low-density lipoprotein receptor-related protein 2</fullName>
    </submittedName>
</protein>
<dbReference type="InterPro" id="IPR038804">
    <property type="entry name" value="RGF3"/>
</dbReference>
<keyword evidence="2" id="KW-0449">Lipoprotein</keyword>
<evidence type="ECO:0000256" key="1">
    <source>
        <dbReference type="SAM" id="MobiDB-lite"/>
    </source>
</evidence>
<organism evidence="2">
    <name type="scientific">Anthurium amnicola</name>
    <dbReference type="NCBI Taxonomy" id="1678845"/>
    <lineage>
        <taxon>Eukaryota</taxon>
        <taxon>Viridiplantae</taxon>
        <taxon>Streptophyta</taxon>
        <taxon>Embryophyta</taxon>
        <taxon>Tracheophyta</taxon>
        <taxon>Spermatophyta</taxon>
        <taxon>Magnoliopsida</taxon>
        <taxon>Liliopsida</taxon>
        <taxon>Araceae</taxon>
        <taxon>Pothoideae</taxon>
        <taxon>Potheae</taxon>
        <taxon>Anthurium</taxon>
    </lineage>
</organism>
<keyword evidence="2" id="KW-0675">Receptor</keyword>
<reference evidence="2" key="1">
    <citation type="submission" date="2015-07" db="EMBL/GenBank/DDBJ databases">
        <title>Transcriptome Assembly of Anthurium amnicola.</title>
        <authorList>
            <person name="Suzuki J."/>
        </authorList>
    </citation>
    <scope>NUCLEOTIDE SEQUENCE</scope>
</reference>
<name>A0A1D1XHT6_9ARAE</name>